<evidence type="ECO:0000313" key="6">
    <source>
        <dbReference type="Proteomes" id="UP000471082"/>
    </source>
</evidence>
<evidence type="ECO:0000313" key="4">
    <source>
        <dbReference type="Proteomes" id="UP000035369"/>
    </source>
</evidence>
<evidence type="ECO:0000313" key="5">
    <source>
        <dbReference type="Proteomes" id="UP000289372"/>
    </source>
</evidence>
<proteinExistence type="predicted"/>
<sequence length="224" mass="23207">MATGYRTGAGLDFDDVFDLYVQGEIGSVSGYRSSDGNDLHRRYAPLAFGSRAADVGYRDNAGSDLSNRWAKKGSAVYSLSNNGVHYYAGSQAATSEGGSQTASVSFSIRANGTWALGLSGKGVSGSPTSGTWLPNGQPASNYSVQLDFSVSWLRGNRNGTSSNSAANYSPMTGDYGCSITSTALSGSGNECYGEGKLTIRIRNNATGYVSTTAISLVAEAVGFA</sequence>
<evidence type="ECO:0000313" key="3">
    <source>
        <dbReference type="EMBL" id="RXD56100.1"/>
    </source>
</evidence>
<dbReference type="RefSeq" id="WP_008572736.1">
    <property type="nucleotide sequence ID" value="NZ_CP018475.1"/>
</dbReference>
<reference evidence="3 5" key="2">
    <citation type="submission" date="2018-02" db="EMBL/GenBank/DDBJ databases">
        <title>Characterization of Xanthomonas diversity in transplant houses and field plants.</title>
        <authorList>
            <person name="Abrahamian P."/>
            <person name="Timilsina S."/>
            <person name="Minsavage G.V."/>
            <person name="Goss E.M."/>
            <person name="Jones J.B."/>
            <person name="Vallad G.E."/>
        </authorList>
    </citation>
    <scope>NUCLEOTIDE SEQUENCE [LARGE SCALE GENOMIC DNA]</scope>
    <source>
        <strain evidence="3 5">GEV2132</strain>
    </source>
</reference>
<reference evidence="1 4" key="1">
    <citation type="submission" date="2015-02" db="EMBL/GenBank/DDBJ databases">
        <title>Whole genome sequencing of multiple isolates of three species of pepper and tomato-infecting xanthomonads reveals genetic diversity in field strains and pinpoints effectors responsible for host specificity.</title>
        <authorList>
            <person name="Schwartz A."/>
            <person name="Dahlbeck D."/>
            <person name="Staskawicz B."/>
            <person name="Bart R."/>
            <person name="Potnis N."/>
            <person name="Minsavage G."/>
            <person name="Timilsina S."/>
            <person name="Goss E."/>
            <person name="Jones J."/>
            <person name="Vallad G."/>
            <person name="Barak J."/>
            <person name="Miller S."/>
            <person name="Ritchie D."/>
            <person name="Martins J.Jr."/>
            <person name="Patane J.S."/>
            <person name="Setubal J.C."/>
        </authorList>
    </citation>
    <scope>NUCLEOTIDE SEQUENCE [LARGE SCALE GENOMIC DNA]</scope>
    <source>
        <strain evidence="1 4">Xp3-15</strain>
    </source>
</reference>
<dbReference type="GeneID" id="61776310"/>
<evidence type="ECO:0000313" key="1">
    <source>
        <dbReference type="EMBL" id="KLC05258.1"/>
    </source>
</evidence>
<dbReference type="EMBL" id="JZUY01000041">
    <property type="protein sequence ID" value="KLC05258.1"/>
    <property type="molecule type" value="Genomic_DNA"/>
</dbReference>
<dbReference type="Proteomes" id="UP000035369">
    <property type="component" value="Unassembled WGS sequence"/>
</dbReference>
<gene>
    <name evidence="3" type="ORF">DB769_04295</name>
    <name evidence="2" type="ORF">G3W61_14750</name>
    <name evidence="1" type="ORF">XP315_13065</name>
</gene>
<dbReference type="KEGG" id="xpe:BJD13_20145"/>
<dbReference type="EMBL" id="JAAGYU010000066">
    <property type="protein sequence ID" value="NEL77496.1"/>
    <property type="molecule type" value="Genomic_DNA"/>
</dbReference>
<name>A0A0G9E2G6_XANPE</name>
<keyword evidence="4" id="KW-1185">Reference proteome</keyword>
<comment type="caution">
    <text evidence="2">The sequence shown here is derived from an EMBL/GenBank/DDBJ whole genome shotgun (WGS) entry which is preliminary data.</text>
</comment>
<accession>A0A0G9E2G6</accession>
<evidence type="ECO:0000313" key="2">
    <source>
        <dbReference type="EMBL" id="NEL77496.1"/>
    </source>
</evidence>
<dbReference type="Proteomes" id="UP000289372">
    <property type="component" value="Unassembled WGS sequence"/>
</dbReference>
<organism evidence="2 6">
    <name type="scientific">Xanthomonas perforans</name>
    <dbReference type="NCBI Taxonomy" id="442694"/>
    <lineage>
        <taxon>Bacteria</taxon>
        <taxon>Pseudomonadati</taxon>
        <taxon>Pseudomonadota</taxon>
        <taxon>Gammaproteobacteria</taxon>
        <taxon>Lysobacterales</taxon>
        <taxon>Lysobacteraceae</taxon>
        <taxon>Xanthomonas</taxon>
    </lineage>
</organism>
<reference evidence="2 6" key="3">
    <citation type="submission" date="2019-11" db="EMBL/GenBank/DDBJ databases">
        <title>Genome-resolved metagenomics to study the prevalence of co-infection and intraspecific heterogeneity among plant pathogen metapopulations.</title>
        <authorList>
            <person name="Newberry E."/>
            <person name="Bhandari R."/>
            <person name="Kemble J."/>
            <person name="Sikora E."/>
            <person name="Potnis N."/>
        </authorList>
    </citation>
    <scope>NUCLEOTIDE SEQUENCE [LARGE SCALE GENOMIC DNA]</scope>
    <source>
        <strain evidence="2">Xp_Tom_Tuscaloosa_18b</strain>
    </source>
</reference>
<protein>
    <submittedName>
        <fullName evidence="2">Uncharacterized protein</fullName>
    </submittedName>
</protein>
<dbReference type="EMBL" id="PUUL01000022">
    <property type="protein sequence ID" value="RXD56100.1"/>
    <property type="molecule type" value="Genomic_DNA"/>
</dbReference>
<dbReference type="AlphaFoldDB" id="A0A0G9E2G6"/>
<dbReference type="Proteomes" id="UP000471082">
    <property type="component" value="Unassembled WGS sequence"/>
</dbReference>